<feature type="region of interest" description="Disordered" evidence="1">
    <location>
        <begin position="171"/>
        <end position="193"/>
    </location>
</feature>
<dbReference type="PANTHER" id="PTHR39337:SF1">
    <property type="entry name" value="BLR5642 PROTEIN"/>
    <property type="match status" value="1"/>
</dbReference>
<protein>
    <submittedName>
        <fullName evidence="2">DUF488 domain-containing protein</fullName>
    </submittedName>
</protein>
<dbReference type="Pfam" id="PF04343">
    <property type="entry name" value="DUF488"/>
    <property type="match status" value="1"/>
</dbReference>
<gene>
    <name evidence="2" type="ORF">H9815_09805</name>
</gene>
<evidence type="ECO:0000313" key="3">
    <source>
        <dbReference type="Proteomes" id="UP000824037"/>
    </source>
</evidence>
<dbReference type="InterPro" id="IPR007438">
    <property type="entry name" value="DUF488"/>
</dbReference>
<dbReference type="InterPro" id="IPR014519">
    <property type="entry name" value="UCP024492"/>
</dbReference>
<dbReference type="EMBL" id="DXBY01000164">
    <property type="protein sequence ID" value="HIZ36060.1"/>
    <property type="molecule type" value="Genomic_DNA"/>
</dbReference>
<accession>A0A9D2EEV8</accession>
<evidence type="ECO:0000256" key="1">
    <source>
        <dbReference type="SAM" id="MobiDB-lite"/>
    </source>
</evidence>
<reference evidence="2" key="1">
    <citation type="journal article" date="2021" name="PeerJ">
        <title>Extensive microbial diversity within the chicken gut microbiome revealed by metagenomics and culture.</title>
        <authorList>
            <person name="Gilroy R."/>
            <person name="Ravi A."/>
            <person name="Getino M."/>
            <person name="Pursley I."/>
            <person name="Horton D.L."/>
            <person name="Alikhan N.F."/>
            <person name="Baker D."/>
            <person name="Gharbi K."/>
            <person name="Hall N."/>
            <person name="Watson M."/>
            <person name="Adriaenssens E.M."/>
            <person name="Foster-Nyarko E."/>
            <person name="Jarju S."/>
            <person name="Secka A."/>
            <person name="Antonio M."/>
            <person name="Oren A."/>
            <person name="Chaudhuri R.R."/>
            <person name="La Ragione R."/>
            <person name="Hildebrand F."/>
            <person name="Pallen M.J."/>
        </authorList>
    </citation>
    <scope>NUCLEOTIDE SEQUENCE</scope>
    <source>
        <strain evidence="2">ChiGjej4B4-7305</strain>
    </source>
</reference>
<dbReference type="PIRSF" id="PIRSF024492">
    <property type="entry name" value="UCP024492"/>
    <property type="match status" value="1"/>
</dbReference>
<sequence>MSSDRLLTLGHGTLAAEDFLDLLRGAEITRIVDVRSFPGSRRNPQFGREAMAEWLEAAGIDYVWEQRLGGRRRGVGERTAHLGLRHPSFRAYADWMETEEFRAGLSTVAEPSAGQSAVMCSESLWWRCHRRLLSDHLVLVEQVEVRHLMHDGRQQEHPVTPEARVVTAEESADDRAMVVYDGGQPPLSAPSPE</sequence>
<proteinExistence type="predicted"/>
<name>A0A9D2EEV8_9MICO</name>
<evidence type="ECO:0000313" key="2">
    <source>
        <dbReference type="EMBL" id="HIZ36060.1"/>
    </source>
</evidence>
<comment type="caution">
    <text evidence="2">The sequence shown here is derived from an EMBL/GenBank/DDBJ whole genome shotgun (WGS) entry which is preliminary data.</text>
</comment>
<organism evidence="2 3">
    <name type="scientific">Candidatus Ruania gallistercoris</name>
    <dbReference type="NCBI Taxonomy" id="2838746"/>
    <lineage>
        <taxon>Bacteria</taxon>
        <taxon>Bacillati</taxon>
        <taxon>Actinomycetota</taxon>
        <taxon>Actinomycetes</taxon>
        <taxon>Micrococcales</taxon>
        <taxon>Ruaniaceae</taxon>
        <taxon>Ruania</taxon>
    </lineage>
</organism>
<dbReference type="AlphaFoldDB" id="A0A9D2EEV8"/>
<dbReference type="Proteomes" id="UP000824037">
    <property type="component" value="Unassembled WGS sequence"/>
</dbReference>
<reference evidence="2" key="2">
    <citation type="submission" date="2021-04" db="EMBL/GenBank/DDBJ databases">
        <authorList>
            <person name="Gilroy R."/>
        </authorList>
    </citation>
    <scope>NUCLEOTIDE SEQUENCE</scope>
    <source>
        <strain evidence="2">ChiGjej4B4-7305</strain>
    </source>
</reference>
<dbReference type="PANTHER" id="PTHR39337">
    <property type="entry name" value="BLR5642 PROTEIN"/>
    <property type="match status" value="1"/>
</dbReference>